<gene>
    <name evidence="1" type="ORF">NDU88_009145</name>
</gene>
<sequence length="124" mass="13356">MLGSMVFCNYPSSATGKVPVRRSIARDLRHATAPQVREVRRSLHHAAYWVFGRNLVCGRLRRYRPRLLHGPAGTGQRVPAPLGSAVWTVLSRSPSVSPSAAGVPLYSLRPTVASGATKLCGHAS</sequence>
<accession>A0AAV7RUF5</accession>
<protein>
    <submittedName>
        <fullName evidence="1">Uncharacterized protein</fullName>
    </submittedName>
</protein>
<proteinExistence type="predicted"/>
<evidence type="ECO:0000313" key="2">
    <source>
        <dbReference type="Proteomes" id="UP001066276"/>
    </source>
</evidence>
<comment type="caution">
    <text evidence="1">The sequence shown here is derived from an EMBL/GenBank/DDBJ whole genome shotgun (WGS) entry which is preliminary data.</text>
</comment>
<dbReference type="Proteomes" id="UP001066276">
    <property type="component" value="Chromosome 5"/>
</dbReference>
<keyword evidence="2" id="KW-1185">Reference proteome</keyword>
<evidence type="ECO:0000313" key="1">
    <source>
        <dbReference type="EMBL" id="KAJ1156426.1"/>
    </source>
</evidence>
<dbReference type="EMBL" id="JANPWB010000009">
    <property type="protein sequence ID" value="KAJ1156426.1"/>
    <property type="molecule type" value="Genomic_DNA"/>
</dbReference>
<name>A0AAV7RUF5_PLEWA</name>
<reference evidence="1" key="1">
    <citation type="journal article" date="2022" name="bioRxiv">
        <title>Sequencing and chromosome-scale assembly of the giantPleurodeles waltlgenome.</title>
        <authorList>
            <person name="Brown T."/>
            <person name="Elewa A."/>
            <person name="Iarovenko S."/>
            <person name="Subramanian E."/>
            <person name="Araus A.J."/>
            <person name="Petzold A."/>
            <person name="Susuki M."/>
            <person name="Suzuki K.-i.T."/>
            <person name="Hayashi T."/>
            <person name="Toyoda A."/>
            <person name="Oliveira C."/>
            <person name="Osipova E."/>
            <person name="Leigh N.D."/>
            <person name="Simon A."/>
            <person name="Yun M.H."/>
        </authorList>
    </citation>
    <scope>NUCLEOTIDE SEQUENCE</scope>
    <source>
        <strain evidence="1">20211129_DDA</strain>
        <tissue evidence="1">Liver</tissue>
    </source>
</reference>
<dbReference type="AlphaFoldDB" id="A0AAV7RUF5"/>
<organism evidence="1 2">
    <name type="scientific">Pleurodeles waltl</name>
    <name type="common">Iberian ribbed newt</name>
    <dbReference type="NCBI Taxonomy" id="8319"/>
    <lineage>
        <taxon>Eukaryota</taxon>
        <taxon>Metazoa</taxon>
        <taxon>Chordata</taxon>
        <taxon>Craniata</taxon>
        <taxon>Vertebrata</taxon>
        <taxon>Euteleostomi</taxon>
        <taxon>Amphibia</taxon>
        <taxon>Batrachia</taxon>
        <taxon>Caudata</taxon>
        <taxon>Salamandroidea</taxon>
        <taxon>Salamandridae</taxon>
        <taxon>Pleurodelinae</taxon>
        <taxon>Pleurodeles</taxon>
    </lineage>
</organism>